<evidence type="ECO:0000313" key="2">
    <source>
        <dbReference type="EMBL" id="CAD9420721.1"/>
    </source>
</evidence>
<name>A0A7S2CD12_9STRA</name>
<evidence type="ECO:0000256" key="1">
    <source>
        <dbReference type="SAM" id="MobiDB-lite"/>
    </source>
</evidence>
<feature type="region of interest" description="Disordered" evidence="1">
    <location>
        <begin position="64"/>
        <end position="95"/>
    </location>
</feature>
<gene>
    <name evidence="2" type="ORF">DSPE1174_LOCUS13519</name>
</gene>
<dbReference type="EMBL" id="HBGS01026645">
    <property type="protein sequence ID" value="CAD9420721.1"/>
    <property type="molecule type" value="Transcribed_RNA"/>
</dbReference>
<protein>
    <submittedName>
        <fullName evidence="2">Uncharacterized protein</fullName>
    </submittedName>
</protein>
<accession>A0A7S2CD12</accession>
<proteinExistence type="predicted"/>
<feature type="compositionally biased region" description="Low complexity" evidence="1">
    <location>
        <begin position="72"/>
        <end position="90"/>
    </location>
</feature>
<sequence>MTDQQCTIEFLSEALVSVREEMKSLVSDLNLNEEAKEAIKVMQSGILAILDLVELDGDDLSGGGPPTSHFFAASPASTLSSPAPTATAKTTTREKNAAELRSKLKKVYRLANRGKTQEARAALAKIPNGKKLQSRSIEIAAKEMEDLLLQRGGLETVRWMLDLFFDWLIIRTAIGDHLKEKCQRYDREACAAMVESIKHFFTGTMATRGRRTDLNRNVFYAAAAAVIPKNALENRQIRAVMRLTGLRHDAVSKAIAFRMEMDDHEQSWRLLTTNTHEDRADYTLLDTWFHSSAASTEDNEMKKQVRVGLTESEGTISYHLHNRRYLSAKIPILHKEFLDSTEYEEMQRNFKHAQQHKRRTKAVRLLKQKGRQNPSDAEISCEEKRLGLVYQRKQAISLAKRLKRKLGLEDEEISEVDIEAQINLGHAKLLPELHMSIDTFRKKKCQYLVYRCGGDCDRTLCTYVVANLRKLNIDIQRWHSVEGHCCVRECNESRSTFRRSLNNVNALQQFLFCDRIREYKFLEDETYLSLNHLARLERPLTMKKDQSSKTGQKPWLLTAKESARIEMFL</sequence>
<dbReference type="AlphaFoldDB" id="A0A7S2CD12"/>
<organism evidence="2">
    <name type="scientific">Octactis speculum</name>
    <dbReference type="NCBI Taxonomy" id="3111310"/>
    <lineage>
        <taxon>Eukaryota</taxon>
        <taxon>Sar</taxon>
        <taxon>Stramenopiles</taxon>
        <taxon>Ochrophyta</taxon>
        <taxon>Dictyochophyceae</taxon>
        <taxon>Dictyochales</taxon>
        <taxon>Dictyochaceae</taxon>
        <taxon>Octactis</taxon>
    </lineage>
</organism>
<reference evidence="2" key="1">
    <citation type="submission" date="2021-01" db="EMBL/GenBank/DDBJ databases">
        <authorList>
            <person name="Corre E."/>
            <person name="Pelletier E."/>
            <person name="Niang G."/>
            <person name="Scheremetjew M."/>
            <person name="Finn R."/>
            <person name="Kale V."/>
            <person name="Holt S."/>
            <person name="Cochrane G."/>
            <person name="Meng A."/>
            <person name="Brown T."/>
            <person name="Cohen L."/>
        </authorList>
    </citation>
    <scope>NUCLEOTIDE SEQUENCE</scope>
    <source>
        <strain evidence="2">CCMP1381</strain>
    </source>
</reference>